<gene>
    <name evidence="1" type="ORF">LX32DRAFT_640664</name>
</gene>
<dbReference type="EMBL" id="MU842890">
    <property type="protein sequence ID" value="KAK2027711.1"/>
    <property type="molecule type" value="Genomic_DNA"/>
</dbReference>
<protein>
    <submittedName>
        <fullName evidence="1">Uncharacterized protein</fullName>
    </submittedName>
</protein>
<sequence length="65" mass="7311">MRVALLKPKPVLINVQLTGRRRLTKTPQTPFAVHQEGHSRIRRRCPPSALHSFPLVVPTKPGPRA</sequence>
<reference evidence="1" key="1">
    <citation type="submission" date="2021-06" db="EMBL/GenBank/DDBJ databases">
        <title>Comparative genomics, transcriptomics and evolutionary studies reveal genomic signatures of adaptation to plant cell wall in hemibiotrophic fungi.</title>
        <authorList>
            <consortium name="DOE Joint Genome Institute"/>
            <person name="Baroncelli R."/>
            <person name="Diaz J.F."/>
            <person name="Benocci T."/>
            <person name="Peng M."/>
            <person name="Battaglia E."/>
            <person name="Haridas S."/>
            <person name="Andreopoulos W."/>
            <person name="Labutti K."/>
            <person name="Pangilinan J."/>
            <person name="Floch G.L."/>
            <person name="Makela M.R."/>
            <person name="Henrissat B."/>
            <person name="Grigoriev I.V."/>
            <person name="Crouch J.A."/>
            <person name="De Vries R.P."/>
            <person name="Sukno S.A."/>
            <person name="Thon M.R."/>
        </authorList>
    </citation>
    <scope>NUCLEOTIDE SEQUENCE</scope>
    <source>
        <strain evidence="1">MAFF235873</strain>
    </source>
</reference>
<dbReference type="Proteomes" id="UP001232148">
    <property type="component" value="Unassembled WGS sequence"/>
</dbReference>
<accession>A0AAD9HGG3</accession>
<evidence type="ECO:0000313" key="2">
    <source>
        <dbReference type="Proteomes" id="UP001232148"/>
    </source>
</evidence>
<evidence type="ECO:0000313" key="1">
    <source>
        <dbReference type="EMBL" id="KAK2027711.1"/>
    </source>
</evidence>
<organism evidence="1 2">
    <name type="scientific">Colletotrichum zoysiae</name>
    <dbReference type="NCBI Taxonomy" id="1216348"/>
    <lineage>
        <taxon>Eukaryota</taxon>
        <taxon>Fungi</taxon>
        <taxon>Dikarya</taxon>
        <taxon>Ascomycota</taxon>
        <taxon>Pezizomycotina</taxon>
        <taxon>Sordariomycetes</taxon>
        <taxon>Hypocreomycetidae</taxon>
        <taxon>Glomerellales</taxon>
        <taxon>Glomerellaceae</taxon>
        <taxon>Colletotrichum</taxon>
        <taxon>Colletotrichum graminicola species complex</taxon>
    </lineage>
</organism>
<comment type="caution">
    <text evidence="1">The sequence shown here is derived from an EMBL/GenBank/DDBJ whole genome shotgun (WGS) entry which is preliminary data.</text>
</comment>
<name>A0AAD9HGG3_9PEZI</name>
<dbReference type="AlphaFoldDB" id="A0AAD9HGG3"/>
<proteinExistence type="predicted"/>
<keyword evidence="2" id="KW-1185">Reference proteome</keyword>